<name>A0ABT0G4R4_9ACTN</name>
<dbReference type="Proteomes" id="UP001317259">
    <property type="component" value="Unassembled WGS sequence"/>
</dbReference>
<protein>
    <submittedName>
        <fullName evidence="1">Uncharacterized protein</fullName>
    </submittedName>
</protein>
<reference evidence="1 2" key="1">
    <citation type="submission" date="2022-04" db="EMBL/GenBank/DDBJ databases">
        <title>Genome draft of Actinomadura sp. ATCC 31491.</title>
        <authorList>
            <person name="Shi X."/>
            <person name="Du Y."/>
        </authorList>
    </citation>
    <scope>NUCLEOTIDE SEQUENCE [LARGE SCALE GENOMIC DNA]</scope>
    <source>
        <strain evidence="1 2">ATCC 31491</strain>
    </source>
</reference>
<dbReference type="RefSeq" id="WP_242375435.1">
    <property type="nucleotide sequence ID" value="NZ_JAKRKC020000002.1"/>
</dbReference>
<proteinExistence type="predicted"/>
<comment type="caution">
    <text evidence="1">The sequence shown here is derived from an EMBL/GenBank/DDBJ whole genome shotgun (WGS) entry which is preliminary data.</text>
</comment>
<sequence length="68" mass="7503">MRLRSFLGALAIWYGAFLVIEILAATTLATADVYDVPGDPSYAVTPFDTNLFRDESEARAAGFHHWSP</sequence>
<evidence type="ECO:0000313" key="2">
    <source>
        <dbReference type="Proteomes" id="UP001317259"/>
    </source>
</evidence>
<organism evidence="1 2">
    <name type="scientific">Actinomadura luzonensis</name>
    <dbReference type="NCBI Taxonomy" id="2805427"/>
    <lineage>
        <taxon>Bacteria</taxon>
        <taxon>Bacillati</taxon>
        <taxon>Actinomycetota</taxon>
        <taxon>Actinomycetes</taxon>
        <taxon>Streptosporangiales</taxon>
        <taxon>Thermomonosporaceae</taxon>
        <taxon>Actinomadura</taxon>
    </lineage>
</organism>
<evidence type="ECO:0000313" key="1">
    <source>
        <dbReference type="EMBL" id="MCK2219565.1"/>
    </source>
</evidence>
<accession>A0ABT0G4R4</accession>
<dbReference type="EMBL" id="JAKRKC020000002">
    <property type="protein sequence ID" value="MCK2219565.1"/>
    <property type="molecule type" value="Genomic_DNA"/>
</dbReference>
<gene>
    <name evidence="1" type="ORF">MF672_038095</name>
</gene>
<keyword evidence="2" id="KW-1185">Reference proteome</keyword>